<feature type="region of interest" description="Disordered" evidence="1">
    <location>
        <begin position="1"/>
        <end position="45"/>
    </location>
</feature>
<dbReference type="AlphaFoldDB" id="A0A0E9R075"/>
<proteinExistence type="predicted"/>
<dbReference type="EMBL" id="GBXM01106892">
    <property type="protein sequence ID" value="JAH01685.1"/>
    <property type="molecule type" value="Transcribed_RNA"/>
</dbReference>
<accession>A0A0E9R075</accession>
<feature type="compositionally biased region" description="Low complexity" evidence="1">
    <location>
        <begin position="1"/>
        <end position="11"/>
    </location>
</feature>
<reference evidence="2" key="1">
    <citation type="submission" date="2014-11" db="EMBL/GenBank/DDBJ databases">
        <authorList>
            <person name="Amaro Gonzalez C."/>
        </authorList>
    </citation>
    <scope>NUCLEOTIDE SEQUENCE</scope>
</reference>
<evidence type="ECO:0000313" key="2">
    <source>
        <dbReference type="EMBL" id="JAH22591.1"/>
    </source>
</evidence>
<organism evidence="2">
    <name type="scientific">Anguilla anguilla</name>
    <name type="common">European freshwater eel</name>
    <name type="synonym">Muraena anguilla</name>
    <dbReference type="NCBI Taxonomy" id="7936"/>
    <lineage>
        <taxon>Eukaryota</taxon>
        <taxon>Metazoa</taxon>
        <taxon>Chordata</taxon>
        <taxon>Craniata</taxon>
        <taxon>Vertebrata</taxon>
        <taxon>Euteleostomi</taxon>
        <taxon>Actinopterygii</taxon>
        <taxon>Neopterygii</taxon>
        <taxon>Teleostei</taxon>
        <taxon>Anguilliformes</taxon>
        <taxon>Anguillidae</taxon>
        <taxon>Anguilla</taxon>
    </lineage>
</organism>
<dbReference type="EMBL" id="GBXM01085986">
    <property type="protein sequence ID" value="JAH22591.1"/>
    <property type="molecule type" value="Transcribed_RNA"/>
</dbReference>
<name>A0A0E9R075_ANGAN</name>
<sequence>MSPESFSSSESALGRKPQRRAGQSRGEGHDVLPAPAKPSLHHHRC</sequence>
<protein>
    <submittedName>
        <fullName evidence="2">Uncharacterized protein</fullName>
    </submittedName>
</protein>
<reference evidence="2" key="2">
    <citation type="journal article" date="2015" name="Fish Shellfish Immunol.">
        <title>Early steps in the European eel (Anguilla anguilla)-Vibrio vulnificus interaction in the gills: Role of the RtxA13 toxin.</title>
        <authorList>
            <person name="Callol A."/>
            <person name="Pajuelo D."/>
            <person name="Ebbesson L."/>
            <person name="Teles M."/>
            <person name="MacKenzie S."/>
            <person name="Amaro C."/>
        </authorList>
    </citation>
    <scope>NUCLEOTIDE SEQUENCE</scope>
</reference>
<evidence type="ECO:0000256" key="1">
    <source>
        <dbReference type="SAM" id="MobiDB-lite"/>
    </source>
</evidence>